<protein>
    <submittedName>
        <fullName evidence="2">Uncharacterized protein</fullName>
    </submittedName>
</protein>
<dbReference type="AlphaFoldDB" id="A0A8S2ZAA8"/>
<evidence type="ECO:0000313" key="2">
    <source>
        <dbReference type="EMBL" id="CAF4614835.1"/>
    </source>
</evidence>
<feature type="non-terminal residue" evidence="2">
    <location>
        <position position="1"/>
    </location>
</feature>
<dbReference type="InterPro" id="IPR022812">
    <property type="entry name" value="Dynamin"/>
</dbReference>
<dbReference type="PANTHER" id="PTHR11566">
    <property type="entry name" value="DYNAMIN"/>
    <property type="match status" value="1"/>
</dbReference>
<dbReference type="EMBL" id="CAJOBI010102903">
    <property type="protein sequence ID" value="CAF4596616.1"/>
    <property type="molecule type" value="Genomic_DNA"/>
</dbReference>
<gene>
    <name evidence="1" type="ORF">SMN809_LOCUS38895</name>
    <name evidence="2" type="ORF">SMN809_LOCUS39621</name>
</gene>
<dbReference type="Gene3D" id="3.40.50.300">
    <property type="entry name" value="P-loop containing nucleotide triphosphate hydrolases"/>
    <property type="match status" value="1"/>
</dbReference>
<proteinExistence type="predicted"/>
<dbReference type="GO" id="GO:0016020">
    <property type="term" value="C:membrane"/>
    <property type="evidence" value="ECO:0007669"/>
    <property type="project" value="TreeGrafter"/>
</dbReference>
<dbReference type="PANTHER" id="PTHR11566:SF223">
    <property type="entry name" value="PROTEIN 1C, PUTATIVE, EXPRESSED-RELATED"/>
    <property type="match status" value="1"/>
</dbReference>
<evidence type="ECO:0000313" key="3">
    <source>
        <dbReference type="Proteomes" id="UP000676336"/>
    </source>
</evidence>
<organism evidence="2 3">
    <name type="scientific">Rotaria magnacalcarata</name>
    <dbReference type="NCBI Taxonomy" id="392030"/>
    <lineage>
        <taxon>Eukaryota</taxon>
        <taxon>Metazoa</taxon>
        <taxon>Spiralia</taxon>
        <taxon>Gnathifera</taxon>
        <taxon>Rotifera</taxon>
        <taxon>Eurotatoria</taxon>
        <taxon>Bdelloidea</taxon>
        <taxon>Philodinida</taxon>
        <taxon>Philodinidae</taxon>
        <taxon>Rotaria</taxon>
    </lineage>
</organism>
<reference evidence="2" key="1">
    <citation type="submission" date="2021-02" db="EMBL/GenBank/DDBJ databases">
        <authorList>
            <person name="Nowell W R."/>
        </authorList>
    </citation>
    <scope>NUCLEOTIDE SEQUENCE</scope>
</reference>
<name>A0A8S2ZAA8_9BILA</name>
<dbReference type="Proteomes" id="UP000676336">
    <property type="component" value="Unassembled WGS sequence"/>
</dbReference>
<comment type="caution">
    <text evidence="2">The sequence shown here is derived from an EMBL/GenBank/DDBJ whole genome shotgun (WGS) entry which is preliminary data.</text>
</comment>
<dbReference type="EMBL" id="CAJOBI010106865">
    <property type="protein sequence ID" value="CAF4614835.1"/>
    <property type="molecule type" value="Genomic_DNA"/>
</dbReference>
<evidence type="ECO:0000313" key="1">
    <source>
        <dbReference type="EMBL" id="CAF4596616.1"/>
    </source>
</evidence>
<feature type="non-terminal residue" evidence="2">
    <location>
        <position position="60"/>
    </location>
</feature>
<dbReference type="GO" id="GO:0005737">
    <property type="term" value="C:cytoplasm"/>
    <property type="evidence" value="ECO:0007669"/>
    <property type="project" value="TreeGrafter"/>
</dbReference>
<accession>A0A8S2ZAA8</accession>
<dbReference type="InterPro" id="IPR027417">
    <property type="entry name" value="P-loop_NTPase"/>
</dbReference>
<dbReference type="GO" id="GO:0005874">
    <property type="term" value="C:microtubule"/>
    <property type="evidence" value="ECO:0007669"/>
    <property type="project" value="TreeGrafter"/>
</dbReference>
<sequence>VIYRDFLPRGGNMVTKRPLVLQLINLQGQEYAVFGHKPQQRFVNYVDVRAEIENDTKSVV</sequence>
<dbReference type="GO" id="GO:0008017">
    <property type="term" value="F:microtubule binding"/>
    <property type="evidence" value="ECO:0007669"/>
    <property type="project" value="TreeGrafter"/>
</dbReference>
<dbReference type="GO" id="GO:0003924">
    <property type="term" value="F:GTPase activity"/>
    <property type="evidence" value="ECO:0007669"/>
    <property type="project" value="TreeGrafter"/>
</dbReference>